<evidence type="ECO:0000256" key="9">
    <source>
        <dbReference type="ARBA" id="ARBA00023102"/>
    </source>
</evidence>
<keyword evidence="9" id="KW-0368">Histidine biosynthesis</keyword>
<dbReference type="GO" id="GO:0000105">
    <property type="term" value="P:L-histidine biosynthetic process"/>
    <property type="evidence" value="ECO:0007669"/>
    <property type="project" value="UniProtKB-UniRule"/>
</dbReference>
<feature type="binding site" evidence="12">
    <location>
        <position position="88"/>
    </location>
    <ligand>
        <name>Mg(2+)</name>
        <dbReference type="ChEBI" id="CHEBI:18420"/>
        <label>1</label>
        <note>catalytic</note>
    </ligand>
</feature>
<keyword evidence="7" id="KW-0378">Hydrolase</keyword>
<dbReference type="GO" id="GO:0006020">
    <property type="term" value="P:inositol metabolic process"/>
    <property type="evidence" value="ECO:0007669"/>
    <property type="project" value="TreeGrafter"/>
</dbReference>
<comment type="pathway">
    <text evidence="2">Amino-acid biosynthesis; L-histidine biosynthesis; L-histidine from 5-phospho-alpha-D-ribose 1-diphosphate: step 8/9.</text>
</comment>
<dbReference type="GO" id="GO:0008934">
    <property type="term" value="F:inositol monophosphate 1-phosphatase activity"/>
    <property type="evidence" value="ECO:0007669"/>
    <property type="project" value="TreeGrafter"/>
</dbReference>
<dbReference type="CDD" id="cd01641">
    <property type="entry name" value="Bacterial_IMPase_like_1"/>
    <property type="match status" value="1"/>
</dbReference>
<dbReference type="PRINTS" id="PR00377">
    <property type="entry name" value="IMPHPHTASES"/>
</dbReference>
<dbReference type="InterPro" id="IPR000760">
    <property type="entry name" value="Inositol_monophosphatase-like"/>
</dbReference>
<gene>
    <name evidence="13" type="ORF">PYK22_00387</name>
</gene>
<evidence type="ECO:0000256" key="8">
    <source>
        <dbReference type="ARBA" id="ARBA00022842"/>
    </source>
</evidence>
<dbReference type="UniPathway" id="UPA00031">
    <property type="reaction ID" value="UER00013"/>
</dbReference>
<evidence type="ECO:0000256" key="12">
    <source>
        <dbReference type="PIRSR" id="PIRSR600760-2"/>
    </source>
</evidence>
<keyword evidence="8 12" id="KW-0460">Magnesium</keyword>
<evidence type="ECO:0000313" key="13">
    <source>
        <dbReference type="EMBL" id="CDM64394.1"/>
    </source>
</evidence>
<accession>A0A0B6WVT5</accession>
<evidence type="ECO:0000256" key="6">
    <source>
        <dbReference type="ARBA" id="ARBA00022723"/>
    </source>
</evidence>
<dbReference type="RefSeq" id="WP_041974362.1">
    <property type="nucleotide sequence ID" value="NZ_CBXV010000002.1"/>
</dbReference>
<dbReference type="AlphaFoldDB" id="A0A0B6WVT5"/>
<evidence type="ECO:0000256" key="4">
    <source>
        <dbReference type="ARBA" id="ARBA00013085"/>
    </source>
</evidence>
<dbReference type="Gene3D" id="3.30.540.10">
    <property type="entry name" value="Fructose-1,6-Bisphosphatase, subunit A, domain 1"/>
    <property type="match status" value="1"/>
</dbReference>
<reference evidence="13 14" key="1">
    <citation type="submission" date="2013-12" db="EMBL/GenBank/DDBJ databases">
        <authorList>
            <person name="Stott M."/>
        </authorList>
    </citation>
    <scope>NUCLEOTIDE SEQUENCE [LARGE SCALE GENOMIC DNA]</scope>
    <source>
        <strain evidence="13 14">K22</strain>
    </source>
</reference>
<evidence type="ECO:0000256" key="11">
    <source>
        <dbReference type="NCBIfam" id="TIGR02067"/>
    </source>
</evidence>
<evidence type="ECO:0000256" key="5">
    <source>
        <dbReference type="ARBA" id="ARBA00022605"/>
    </source>
</evidence>
<evidence type="ECO:0000256" key="7">
    <source>
        <dbReference type="ARBA" id="ARBA00022801"/>
    </source>
</evidence>
<dbReference type="InterPro" id="IPR020583">
    <property type="entry name" value="Inositol_monoP_metal-BS"/>
</dbReference>
<name>A0A0B6WVT5_9BACT</name>
<dbReference type="NCBIfam" id="TIGR02067">
    <property type="entry name" value="his_9_HisN"/>
    <property type="match status" value="1"/>
</dbReference>
<keyword evidence="6 12" id="KW-0479">Metal-binding</keyword>
<dbReference type="Gene3D" id="3.40.190.80">
    <property type="match status" value="1"/>
</dbReference>
<keyword evidence="14" id="KW-1185">Reference proteome</keyword>
<evidence type="ECO:0000256" key="10">
    <source>
        <dbReference type="ARBA" id="ARBA00049158"/>
    </source>
</evidence>
<feature type="binding site" evidence="12">
    <location>
        <position position="210"/>
    </location>
    <ligand>
        <name>Mg(2+)</name>
        <dbReference type="ChEBI" id="CHEBI:18420"/>
        <label>1</label>
        <note>catalytic</note>
    </ligand>
</feature>
<comment type="cofactor">
    <cofactor evidence="1 12">
        <name>Mg(2+)</name>
        <dbReference type="ChEBI" id="CHEBI:18420"/>
    </cofactor>
</comment>
<feature type="binding site" evidence="12">
    <location>
        <position position="69"/>
    </location>
    <ligand>
        <name>Mg(2+)</name>
        <dbReference type="ChEBI" id="CHEBI:18420"/>
        <label>1</label>
        <note>catalytic</note>
    </ligand>
</feature>
<dbReference type="EC" id="3.1.3.15" evidence="4 11"/>
<dbReference type="Proteomes" id="UP000031518">
    <property type="component" value="Unassembled WGS sequence"/>
</dbReference>
<evidence type="ECO:0000313" key="14">
    <source>
        <dbReference type="Proteomes" id="UP000031518"/>
    </source>
</evidence>
<evidence type="ECO:0000256" key="1">
    <source>
        <dbReference type="ARBA" id="ARBA00001946"/>
    </source>
</evidence>
<comment type="similarity">
    <text evidence="3">Belongs to the inositol monophosphatase superfamily.</text>
</comment>
<dbReference type="STRING" id="454194.PYK22_00387"/>
<dbReference type="PANTHER" id="PTHR20854:SF4">
    <property type="entry name" value="INOSITOL-1-MONOPHOSPHATASE-RELATED"/>
    <property type="match status" value="1"/>
</dbReference>
<dbReference type="GO" id="GO:0004401">
    <property type="term" value="F:histidinol-phosphatase activity"/>
    <property type="evidence" value="ECO:0007669"/>
    <property type="project" value="UniProtKB-UniRule"/>
</dbReference>
<keyword evidence="5" id="KW-0028">Amino-acid biosynthesis</keyword>
<dbReference type="SUPFAM" id="SSF56655">
    <property type="entry name" value="Carbohydrate phosphatase"/>
    <property type="match status" value="1"/>
</dbReference>
<organism evidence="13 14">
    <name type="scientific">Pyrinomonas methylaliphatogenes</name>
    <dbReference type="NCBI Taxonomy" id="454194"/>
    <lineage>
        <taxon>Bacteria</taxon>
        <taxon>Pseudomonadati</taxon>
        <taxon>Acidobacteriota</taxon>
        <taxon>Blastocatellia</taxon>
        <taxon>Blastocatellales</taxon>
        <taxon>Pyrinomonadaceae</taxon>
        <taxon>Pyrinomonas</taxon>
    </lineage>
</organism>
<dbReference type="InterPro" id="IPR011809">
    <property type="entry name" value="His_9_proposed"/>
</dbReference>
<comment type="catalytic activity">
    <reaction evidence="10">
        <text>L-histidinol phosphate + H2O = L-histidinol + phosphate</text>
        <dbReference type="Rhea" id="RHEA:14465"/>
        <dbReference type="ChEBI" id="CHEBI:15377"/>
        <dbReference type="ChEBI" id="CHEBI:43474"/>
        <dbReference type="ChEBI" id="CHEBI:57699"/>
        <dbReference type="ChEBI" id="CHEBI:57980"/>
        <dbReference type="EC" id="3.1.3.15"/>
    </reaction>
</comment>
<dbReference type="EMBL" id="CBXV010000002">
    <property type="protein sequence ID" value="CDM64394.1"/>
    <property type="molecule type" value="Genomic_DNA"/>
</dbReference>
<dbReference type="GO" id="GO:0007165">
    <property type="term" value="P:signal transduction"/>
    <property type="evidence" value="ECO:0007669"/>
    <property type="project" value="TreeGrafter"/>
</dbReference>
<evidence type="ECO:0000256" key="3">
    <source>
        <dbReference type="ARBA" id="ARBA00009759"/>
    </source>
</evidence>
<reference evidence="13 14" key="2">
    <citation type="submission" date="2015-01" db="EMBL/GenBank/DDBJ databases">
        <title>Complete genome sequence of Pyrinomonas methylaliphatogenes type strain K22T.</title>
        <authorList>
            <person name="Lee K.C.Y."/>
            <person name="Power J.F."/>
            <person name="Dunfield P.F."/>
            <person name="Morgan X.C."/>
            <person name="Huttenhower C."/>
            <person name="Stott M.B."/>
        </authorList>
    </citation>
    <scope>NUCLEOTIDE SEQUENCE [LARGE SCALE GENOMIC DNA]</scope>
    <source>
        <strain evidence="13 14">K22</strain>
    </source>
</reference>
<dbReference type="OrthoDB" id="9772456at2"/>
<dbReference type="Pfam" id="PF00459">
    <property type="entry name" value="Inositol_P"/>
    <property type="match status" value="1"/>
</dbReference>
<dbReference type="PANTHER" id="PTHR20854">
    <property type="entry name" value="INOSITOL MONOPHOSPHATASE"/>
    <property type="match status" value="1"/>
</dbReference>
<dbReference type="PROSITE" id="PS00629">
    <property type="entry name" value="IMP_1"/>
    <property type="match status" value="1"/>
</dbReference>
<evidence type="ECO:0000256" key="2">
    <source>
        <dbReference type="ARBA" id="ARBA00004970"/>
    </source>
</evidence>
<sequence>MQRAELENLLEFAVRIAQAAGEVTLRYFQRATAERKSDGSFVTAADREAERLLRERIEERFPQDAILGEEEGARAGSSDRCWVIDPLDGTFSFVHGVPLYGTLIALEVEEEPILGAVHLPALGETVYAARGIGCFWNGARCQVSNVSRLEEALLLATDFGTCERYGFGRAAEALQHRAQARRTWGDCYGHILVATGRAEIMLDPVMNHWDCAALLPILEEAGGTFTDWRGTKTARGGNAISTNGALFEDVMKIIGSAPQI</sequence>
<feature type="binding site" evidence="12">
    <location>
        <position position="85"/>
    </location>
    <ligand>
        <name>Mg(2+)</name>
        <dbReference type="ChEBI" id="CHEBI:18420"/>
        <label>1</label>
        <note>catalytic</note>
    </ligand>
</feature>
<protein>
    <recommendedName>
        <fullName evidence="4 11">Histidinol-phosphatase</fullName>
        <ecNumber evidence="4 11">3.1.3.15</ecNumber>
    </recommendedName>
</protein>
<feature type="binding site" evidence="12">
    <location>
        <position position="87"/>
    </location>
    <ligand>
        <name>Mg(2+)</name>
        <dbReference type="ChEBI" id="CHEBI:18420"/>
        <label>1</label>
        <note>catalytic</note>
    </ligand>
</feature>
<proteinExistence type="inferred from homology"/>
<dbReference type="GO" id="GO:0046872">
    <property type="term" value="F:metal ion binding"/>
    <property type="evidence" value="ECO:0007669"/>
    <property type="project" value="UniProtKB-KW"/>
</dbReference>
<dbReference type="FunFam" id="3.30.540.10:FF:000003">
    <property type="entry name" value="Inositol-1-monophosphatase"/>
    <property type="match status" value="1"/>
</dbReference>